<gene>
    <name evidence="9" type="ORF">JOB18_046779</name>
</gene>
<evidence type="ECO:0000259" key="8">
    <source>
        <dbReference type="PROSITE" id="PS50923"/>
    </source>
</evidence>
<feature type="compositionally biased region" description="Low complexity" evidence="5">
    <location>
        <begin position="271"/>
        <end position="285"/>
    </location>
</feature>
<feature type="region of interest" description="Disordered" evidence="5">
    <location>
        <begin position="270"/>
        <end position="303"/>
    </location>
</feature>
<dbReference type="EMBL" id="JAGKHQ010000003">
    <property type="protein sequence ID" value="KAG7521370.1"/>
    <property type="molecule type" value="Genomic_DNA"/>
</dbReference>
<keyword evidence="6" id="KW-1133">Transmembrane helix</keyword>
<evidence type="ECO:0000256" key="5">
    <source>
        <dbReference type="SAM" id="MobiDB-lite"/>
    </source>
</evidence>
<feature type="signal peptide" evidence="7">
    <location>
        <begin position="1"/>
        <end position="21"/>
    </location>
</feature>
<feature type="domain" description="Sushi" evidence="8">
    <location>
        <begin position="145"/>
        <end position="206"/>
    </location>
</feature>
<accession>A0AAV6SW28</accession>
<sequence length="415" mass="44891">MIAVCRTTVLVLLGLVVFAQSQNENCSKPVPGPNMNLKDSFILLETFPHGSKVSFACAVGYVTAGGSPSITCTSGTWSPVMLKCERFNCGSAGEILNGEVDYPEGTQFGDVLVASCNTGYNMIGRSRITCGARGWTDRLPECQVQACDPPPALANGDYTPKVDEVYFYGNVIRYSCNKGFVLDGSVTAVCSESGQFDPRDPPKCTFVGDVQCKDPGSLQNGERTAGFQPPHGYLSTVQFQCNSGYILNGSGIITCGLDGNWSPRPQCIKSTPTPTTTTTTTKATPPIVPSKETTVPSPDTTPPPDHANHLKWAIPTVLGIIIVAVICLVVYKKKRGSQRGYSDKNASKDEGVALSVRRWTFKHTRYHNICSCMLPRWCSRYHSLLFFLILPQLKTLQTLVPVSTLAGSDFEACSL</sequence>
<evidence type="ECO:0000256" key="2">
    <source>
        <dbReference type="ARBA" id="ARBA00022737"/>
    </source>
</evidence>
<keyword evidence="6" id="KW-0812">Transmembrane</keyword>
<dbReference type="PANTHER" id="PTHR45656">
    <property type="entry name" value="PROTEIN CBR-CLEC-78"/>
    <property type="match status" value="1"/>
</dbReference>
<dbReference type="CDD" id="cd00033">
    <property type="entry name" value="CCP"/>
    <property type="match status" value="4"/>
</dbReference>
<feature type="transmembrane region" description="Helical" evidence="6">
    <location>
        <begin position="312"/>
        <end position="331"/>
    </location>
</feature>
<evidence type="ECO:0000313" key="10">
    <source>
        <dbReference type="Proteomes" id="UP000693946"/>
    </source>
</evidence>
<comment type="caution">
    <text evidence="4">Lacks conserved residue(s) required for the propagation of feature annotation.</text>
</comment>
<evidence type="ECO:0000256" key="4">
    <source>
        <dbReference type="PROSITE-ProRule" id="PRU00302"/>
    </source>
</evidence>
<dbReference type="SMART" id="SM00032">
    <property type="entry name" value="CCP"/>
    <property type="match status" value="4"/>
</dbReference>
<feature type="domain" description="Sushi" evidence="8">
    <location>
        <begin position="24"/>
        <end position="86"/>
    </location>
</feature>
<dbReference type="AlphaFoldDB" id="A0AAV6SW28"/>
<evidence type="ECO:0000256" key="6">
    <source>
        <dbReference type="SAM" id="Phobius"/>
    </source>
</evidence>
<keyword evidence="6" id="KW-0472">Membrane</keyword>
<dbReference type="PROSITE" id="PS50923">
    <property type="entry name" value="SUSHI"/>
    <property type="match status" value="4"/>
</dbReference>
<keyword evidence="3 4" id="KW-1015">Disulfide bond</keyword>
<dbReference type="Pfam" id="PF00084">
    <property type="entry name" value="Sushi"/>
    <property type="match status" value="4"/>
</dbReference>
<evidence type="ECO:0000313" key="9">
    <source>
        <dbReference type="EMBL" id="KAG7521370.1"/>
    </source>
</evidence>
<name>A0AAV6SW28_SOLSE</name>
<feature type="chain" id="PRO_5043865641" description="Sushi domain-containing protein" evidence="7">
    <location>
        <begin position="22"/>
        <end position="415"/>
    </location>
</feature>
<feature type="disulfide bond" evidence="4">
    <location>
        <begin position="57"/>
        <end position="84"/>
    </location>
</feature>
<dbReference type="Proteomes" id="UP000693946">
    <property type="component" value="Linkage Group LG11"/>
</dbReference>
<feature type="domain" description="Sushi" evidence="8">
    <location>
        <begin position="87"/>
        <end position="144"/>
    </location>
</feature>
<keyword evidence="10" id="KW-1185">Reference proteome</keyword>
<protein>
    <recommendedName>
        <fullName evidence="8">Sushi domain-containing protein</fullName>
    </recommendedName>
</protein>
<evidence type="ECO:0000256" key="1">
    <source>
        <dbReference type="ARBA" id="ARBA00022729"/>
    </source>
</evidence>
<keyword evidence="1 7" id="KW-0732">Signal</keyword>
<dbReference type="PANTHER" id="PTHR45656:SF4">
    <property type="entry name" value="PROTEIN CBR-CLEC-78"/>
    <property type="match status" value="1"/>
</dbReference>
<keyword evidence="2" id="KW-0677">Repeat</keyword>
<dbReference type="InterPro" id="IPR000436">
    <property type="entry name" value="Sushi_SCR_CCP_dom"/>
</dbReference>
<evidence type="ECO:0000256" key="3">
    <source>
        <dbReference type="ARBA" id="ARBA00023157"/>
    </source>
</evidence>
<comment type="caution">
    <text evidence="9">The sequence shown here is derived from an EMBL/GenBank/DDBJ whole genome shotgun (WGS) entry which is preliminary data.</text>
</comment>
<reference evidence="9 10" key="1">
    <citation type="journal article" date="2021" name="Sci. Rep.">
        <title>Chromosome anchoring in Senegalese sole (Solea senegalensis) reveals sex-associated markers and genome rearrangements in flatfish.</title>
        <authorList>
            <person name="Guerrero-Cozar I."/>
            <person name="Gomez-Garrido J."/>
            <person name="Berbel C."/>
            <person name="Martinez-Blanch J.F."/>
            <person name="Alioto T."/>
            <person name="Claros M.G."/>
            <person name="Gagnaire P.A."/>
            <person name="Manchado M."/>
        </authorList>
    </citation>
    <scope>NUCLEOTIDE SEQUENCE [LARGE SCALE GENOMIC DNA]</scope>
    <source>
        <strain evidence="9">Sse05_10M</strain>
    </source>
</reference>
<evidence type="ECO:0000256" key="7">
    <source>
        <dbReference type="SAM" id="SignalP"/>
    </source>
</evidence>
<feature type="disulfide bond" evidence="4">
    <location>
        <begin position="147"/>
        <end position="190"/>
    </location>
</feature>
<dbReference type="InterPro" id="IPR051277">
    <property type="entry name" value="SEZ6_CSMD_C4BPB_Regulators"/>
</dbReference>
<feature type="disulfide bond" evidence="4">
    <location>
        <begin position="212"/>
        <end position="255"/>
    </location>
</feature>
<proteinExistence type="predicted"/>
<keyword evidence="4" id="KW-0768">Sushi</keyword>
<organism evidence="9 10">
    <name type="scientific">Solea senegalensis</name>
    <name type="common">Senegalese sole</name>
    <dbReference type="NCBI Taxonomy" id="28829"/>
    <lineage>
        <taxon>Eukaryota</taxon>
        <taxon>Metazoa</taxon>
        <taxon>Chordata</taxon>
        <taxon>Craniata</taxon>
        <taxon>Vertebrata</taxon>
        <taxon>Euteleostomi</taxon>
        <taxon>Actinopterygii</taxon>
        <taxon>Neopterygii</taxon>
        <taxon>Teleostei</taxon>
        <taxon>Neoteleostei</taxon>
        <taxon>Acanthomorphata</taxon>
        <taxon>Carangaria</taxon>
        <taxon>Pleuronectiformes</taxon>
        <taxon>Pleuronectoidei</taxon>
        <taxon>Soleidae</taxon>
        <taxon>Solea</taxon>
    </lineage>
</organism>
<feature type="domain" description="Sushi" evidence="8">
    <location>
        <begin position="210"/>
        <end position="269"/>
    </location>
</feature>